<dbReference type="AlphaFoldDB" id="A0A167ENK3"/>
<feature type="transmembrane region" description="Helical" evidence="1">
    <location>
        <begin position="78"/>
        <end position="97"/>
    </location>
</feature>
<reference evidence="3 4" key="1">
    <citation type="submission" date="2016-02" db="EMBL/GenBank/DDBJ databases">
        <title>Ulvibacter sp. LPB0005, isolated from Thais luteostoma.</title>
        <authorList>
            <person name="Shin S.-K."/>
            <person name="Yi H."/>
        </authorList>
    </citation>
    <scope>NUCLEOTIDE SEQUENCE [LARGE SCALE GENOMIC DNA]</scope>
    <source>
        <strain evidence="3 4">LPB0005</strain>
    </source>
</reference>
<dbReference type="PANTHER" id="PTHR23028">
    <property type="entry name" value="ACETYLTRANSFERASE"/>
    <property type="match status" value="1"/>
</dbReference>
<name>A0A167ENK3_9FLAO</name>
<keyword evidence="4" id="KW-1185">Reference proteome</keyword>
<proteinExistence type="predicted"/>
<comment type="caution">
    <text evidence="3">The sequence shown here is derived from an EMBL/GenBank/DDBJ whole genome shotgun (WGS) entry which is preliminary data.</text>
</comment>
<feature type="transmembrane region" description="Helical" evidence="1">
    <location>
        <begin position="181"/>
        <end position="199"/>
    </location>
</feature>
<evidence type="ECO:0000259" key="2">
    <source>
        <dbReference type="Pfam" id="PF01757"/>
    </source>
</evidence>
<feature type="transmembrane region" description="Helical" evidence="1">
    <location>
        <begin position="127"/>
        <end position="145"/>
    </location>
</feature>
<feature type="transmembrane region" description="Helical" evidence="1">
    <location>
        <begin position="38"/>
        <end position="57"/>
    </location>
</feature>
<feature type="transmembrane region" description="Helical" evidence="1">
    <location>
        <begin position="302"/>
        <end position="324"/>
    </location>
</feature>
<dbReference type="GO" id="GO:0016747">
    <property type="term" value="F:acyltransferase activity, transferring groups other than amino-acyl groups"/>
    <property type="evidence" value="ECO:0007669"/>
    <property type="project" value="InterPro"/>
</dbReference>
<protein>
    <recommendedName>
        <fullName evidence="2">Acyltransferase 3 domain-containing protein</fullName>
    </recommendedName>
</protein>
<dbReference type="RefSeq" id="WP_068593560.1">
    <property type="nucleotide sequence ID" value="NZ_LRXL01000053.1"/>
</dbReference>
<feature type="transmembrane region" description="Helical" evidence="1">
    <location>
        <begin position="152"/>
        <end position="169"/>
    </location>
</feature>
<feature type="transmembrane region" description="Helical" evidence="1">
    <location>
        <begin position="211"/>
        <end position="230"/>
    </location>
</feature>
<feature type="domain" description="Acyltransferase 3" evidence="2">
    <location>
        <begin position="6"/>
        <end position="320"/>
    </location>
</feature>
<dbReference type="OrthoDB" id="290051at2"/>
<accession>A0A167ENK3</accession>
<keyword evidence="1" id="KW-0812">Transmembrane</keyword>
<evidence type="ECO:0000256" key="1">
    <source>
        <dbReference type="SAM" id="Phobius"/>
    </source>
</evidence>
<keyword evidence="1" id="KW-0472">Membrane</keyword>
<organism evidence="3 4">
    <name type="scientific">Cochleicola gelatinilyticus</name>
    <dbReference type="NCBI Taxonomy" id="1763537"/>
    <lineage>
        <taxon>Bacteria</taxon>
        <taxon>Pseudomonadati</taxon>
        <taxon>Bacteroidota</taxon>
        <taxon>Flavobacteriia</taxon>
        <taxon>Flavobacteriales</taxon>
        <taxon>Flavobacteriaceae</taxon>
        <taxon>Cochleicola</taxon>
    </lineage>
</organism>
<keyword evidence="1" id="KW-1133">Transmembrane helix</keyword>
<dbReference type="STRING" id="1763537.ULVI_14675"/>
<evidence type="ECO:0000313" key="4">
    <source>
        <dbReference type="Proteomes" id="UP000077013"/>
    </source>
</evidence>
<evidence type="ECO:0000313" key="3">
    <source>
        <dbReference type="EMBL" id="OAB75717.1"/>
    </source>
</evidence>
<dbReference type="InterPro" id="IPR002656">
    <property type="entry name" value="Acyl_transf_3_dom"/>
</dbReference>
<dbReference type="Pfam" id="PF01757">
    <property type="entry name" value="Acyl_transf_3"/>
    <property type="match status" value="1"/>
</dbReference>
<sequence>MKKRYQELDALRGLAALLVVFFHYTMEKEEASLGFDLGTTGVDLFFIISGFVILLSLEHVKSAREFIANRISRLYPTYWACVSFTFSCMLLYAWYIHDFSGISMVQYVANMTMFQYYFKIRNIDGPYWTMIIEMVFYMFMVALYYFKVLRKLDVICVVLISFTVSVVHLDFENIWVQRFFFKLPFVQFLPLFFAGTVFYRKITKGLKHIKFFGLILFCLVAQILLFEYSGRSNSFITVWEYAGMLTIYFTLFLIFIYNKLRFIVNSATLFMGKISYALYLIHQKISIEYIIPKLTHTYKVGFWSSSLIALSIVIIIATMITYLVEIPYSSKLRKKLYAVMKVH</sequence>
<dbReference type="Proteomes" id="UP000077013">
    <property type="component" value="Unassembled WGS sequence"/>
</dbReference>
<feature type="transmembrane region" description="Helical" evidence="1">
    <location>
        <begin position="262"/>
        <end position="282"/>
    </location>
</feature>
<dbReference type="InterPro" id="IPR050879">
    <property type="entry name" value="Acyltransferase_3"/>
</dbReference>
<dbReference type="EMBL" id="LRXL01000053">
    <property type="protein sequence ID" value="OAB75717.1"/>
    <property type="molecule type" value="Genomic_DNA"/>
</dbReference>
<feature type="transmembrane region" description="Helical" evidence="1">
    <location>
        <begin position="236"/>
        <end position="255"/>
    </location>
</feature>
<gene>
    <name evidence="3" type="ORF">ULVI_14675</name>
</gene>